<accession>A0A3N4GZP9</accession>
<dbReference type="OrthoDB" id="4368973at2"/>
<dbReference type="PANTHER" id="PTHR33371">
    <property type="entry name" value="INTERMEMBRANE PHOSPHOLIPID TRANSPORT SYSTEM BINDING PROTEIN MLAD-RELATED"/>
    <property type="match status" value="1"/>
</dbReference>
<dbReference type="InterPro" id="IPR052336">
    <property type="entry name" value="MlaD_Phospholipid_Transporter"/>
</dbReference>
<evidence type="ECO:0000256" key="1">
    <source>
        <dbReference type="SAM" id="Phobius"/>
    </source>
</evidence>
<dbReference type="Pfam" id="PF02470">
    <property type="entry name" value="MlaD"/>
    <property type="match status" value="1"/>
</dbReference>
<feature type="transmembrane region" description="Helical" evidence="1">
    <location>
        <begin position="14"/>
        <end position="32"/>
    </location>
</feature>
<evidence type="ECO:0000313" key="3">
    <source>
        <dbReference type="EMBL" id="RPA58464.1"/>
    </source>
</evidence>
<reference evidence="3 4" key="1">
    <citation type="submission" date="2018-11" db="EMBL/GenBank/DDBJ databases">
        <title>Draft genome sequence of Gordonia sp. RS15-1S isolated from rice stems.</title>
        <authorList>
            <person name="Muangham S."/>
        </authorList>
    </citation>
    <scope>NUCLEOTIDE SEQUENCE [LARGE SCALE GENOMIC DNA]</scope>
    <source>
        <strain evidence="3 4">RS15-1S</strain>
    </source>
</reference>
<keyword evidence="1" id="KW-1133">Transmembrane helix</keyword>
<dbReference type="Proteomes" id="UP000267536">
    <property type="component" value="Unassembled WGS sequence"/>
</dbReference>
<keyword evidence="1" id="KW-0472">Membrane</keyword>
<gene>
    <name evidence="3" type="ORF">EF294_14815</name>
</gene>
<protein>
    <submittedName>
        <fullName evidence="3">MCE family protein</fullName>
    </submittedName>
</protein>
<dbReference type="InterPro" id="IPR003399">
    <property type="entry name" value="Mce/MlaD"/>
</dbReference>
<proteinExistence type="predicted"/>
<dbReference type="PANTHER" id="PTHR33371:SF4">
    <property type="entry name" value="INTERMEMBRANE PHOSPHOLIPID TRANSPORT SYSTEM BINDING PROTEIN MLAD"/>
    <property type="match status" value="1"/>
</dbReference>
<evidence type="ECO:0000259" key="2">
    <source>
        <dbReference type="Pfam" id="PF02470"/>
    </source>
</evidence>
<dbReference type="PROSITE" id="PS51257">
    <property type="entry name" value="PROKAR_LIPOPROTEIN"/>
    <property type="match status" value="1"/>
</dbReference>
<comment type="caution">
    <text evidence="3">The sequence shown here is derived from an EMBL/GenBank/DDBJ whole genome shotgun (WGS) entry which is preliminary data.</text>
</comment>
<name>A0A3N4GZP9_9ACTN</name>
<dbReference type="EMBL" id="RKMH01000011">
    <property type="protein sequence ID" value="RPA58464.1"/>
    <property type="molecule type" value="Genomic_DNA"/>
</dbReference>
<dbReference type="AlphaFoldDB" id="A0A3N4GZP9"/>
<feature type="transmembrane region" description="Helical" evidence="1">
    <location>
        <begin position="240"/>
        <end position="263"/>
    </location>
</feature>
<keyword evidence="4" id="KW-1185">Reference proteome</keyword>
<dbReference type="RefSeq" id="WP_123931394.1">
    <property type="nucleotide sequence ID" value="NZ_JBPSDP010000011.1"/>
</dbReference>
<keyword evidence="1" id="KW-0812">Transmembrane</keyword>
<evidence type="ECO:0000313" key="4">
    <source>
        <dbReference type="Proteomes" id="UP000267536"/>
    </source>
</evidence>
<sequence>MIANPRTARTVGRITLPAVLVVFMMVVAGCSLNPGDMASAVRSAGSGTPITVQFDNALNLPEGADVTLNGLRVGSVTTVALTGDHVDVGARVQSDSHVSADATASIRQNTVLGDPYLAIESHDSGQTLAAGDVIPLSRTTSPPPLEDTLAVLSNFVNGGSIQNMQDVIRSVNSALPQHAQTQRVANIAARDFRSLATDTGRIDTMLDGLNTTSEAVIPHLPLLTEELSAPGMHYWSQLSALFSGIGIVLPSIGSVFAGGFWLMPLLTSVDGSIHTVRDGIDAVGQNDQAIRSFLSDHLFPFLQKPSLNIVSATSPQGEEMIGDMTRLLRMMGAIR</sequence>
<feature type="domain" description="Mce/MlaD" evidence="2">
    <location>
        <begin position="47"/>
        <end position="120"/>
    </location>
</feature>
<organism evidence="3 4">
    <name type="scientific">Gordonia oryzae</name>
    <dbReference type="NCBI Taxonomy" id="2487349"/>
    <lineage>
        <taxon>Bacteria</taxon>
        <taxon>Bacillati</taxon>
        <taxon>Actinomycetota</taxon>
        <taxon>Actinomycetes</taxon>
        <taxon>Mycobacteriales</taxon>
        <taxon>Gordoniaceae</taxon>
        <taxon>Gordonia</taxon>
    </lineage>
</organism>